<protein>
    <recommendedName>
        <fullName evidence="2">acetyl-CoA C-acetyltransferase</fullName>
        <ecNumber evidence="2">2.3.1.9</ecNumber>
    </recommendedName>
    <alternativeName>
        <fullName evidence="5">Acetoacetyl-CoA thiolase</fullName>
    </alternativeName>
</protein>
<evidence type="ECO:0000256" key="5">
    <source>
        <dbReference type="ARBA" id="ARBA00030755"/>
    </source>
</evidence>
<dbReference type="InterPro" id="IPR016039">
    <property type="entry name" value="Thiolase-like"/>
</dbReference>
<keyword evidence="10" id="KW-1185">Reference proteome</keyword>
<sequence>MTDVVIASAVRTPIGAFMGGLSQVPAVDLGALVIKAALERAEIPIESVQEVVMGNVLQAGLGQGPARLAAVRSGLSYEVPAVTINKICGSGLKAVIMAAQAVKAGDAELIVAGGMENMSLAPYLLQQGRSGYRLGDGTVADSILKDGLTCSICDIHMGLTAENVAEKHHITREQQDAFALTSQQRAQQAWNERRFADELVSVTLRDRKGHASMMEMDEHPRPDATADTLARLKPAFRRDGTVTAGNASGINDGAAAVVVCSARKAQELGLAVHARIRAYASTGVDPSMMGMGPVSAAQAALQKAGMSISDIDLAEINEAFAAQSIAVVRELGLDQAIVNVNGGAIALGHPIGASGARILVTLLHEMKRRQAAAGLAALCVGGGHGVAVIVEQV</sequence>
<dbReference type="PIRSF" id="PIRSF000429">
    <property type="entry name" value="Ac-CoA_Ac_transf"/>
    <property type="match status" value="1"/>
</dbReference>
<evidence type="ECO:0000313" key="9">
    <source>
        <dbReference type="EMBL" id="MCY9523536.1"/>
    </source>
</evidence>
<evidence type="ECO:0000259" key="8">
    <source>
        <dbReference type="Pfam" id="PF02803"/>
    </source>
</evidence>
<dbReference type="SUPFAM" id="SSF53901">
    <property type="entry name" value="Thiolase-like"/>
    <property type="match status" value="2"/>
</dbReference>
<dbReference type="CDD" id="cd00751">
    <property type="entry name" value="thiolase"/>
    <property type="match status" value="1"/>
</dbReference>
<dbReference type="PROSITE" id="PS00099">
    <property type="entry name" value="THIOLASE_3"/>
    <property type="match status" value="1"/>
</dbReference>
<dbReference type="PANTHER" id="PTHR18919">
    <property type="entry name" value="ACETYL-COA C-ACYLTRANSFERASE"/>
    <property type="match status" value="1"/>
</dbReference>
<dbReference type="InterPro" id="IPR002155">
    <property type="entry name" value="Thiolase"/>
</dbReference>
<comment type="caution">
    <text evidence="9">The sequence shown here is derived from an EMBL/GenBank/DDBJ whole genome shotgun (WGS) entry which is preliminary data.</text>
</comment>
<feature type="domain" description="Thiolase N-terminal" evidence="7">
    <location>
        <begin position="4"/>
        <end position="262"/>
    </location>
</feature>
<comment type="similarity">
    <text evidence="1 6">Belongs to the thiolase-like superfamily. Thiolase family.</text>
</comment>
<dbReference type="InterPro" id="IPR020613">
    <property type="entry name" value="Thiolase_CS"/>
</dbReference>
<proteinExistence type="inferred from homology"/>
<organism evidence="9 10">
    <name type="scientific">Paenibacillus apiarius</name>
    <dbReference type="NCBI Taxonomy" id="46240"/>
    <lineage>
        <taxon>Bacteria</taxon>
        <taxon>Bacillati</taxon>
        <taxon>Bacillota</taxon>
        <taxon>Bacilli</taxon>
        <taxon>Bacillales</taxon>
        <taxon>Paenibacillaceae</taxon>
        <taxon>Paenibacillus</taxon>
    </lineage>
</organism>
<dbReference type="InterPro" id="IPR020610">
    <property type="entry name" value="Thiolase_AS"/>
</dbReference>
<keyword evidence="3 6" id="KW-0808">Transferase</keyword>
<dbReference type="PROSITE" id="PS00737">
    <property type="entry name" value="THIOLASE_2"/>
    <property type="match status" value="1"/>
</dbReference>
<name>A0ABT4E1Q3_9BACL</name>
<dbReference type="EC" id="2.3.1.9" evidence="2"/>
<dbReference type="Pfam" id="PF02803">
    <property type="entry name" value="Thiolase_C"/>
    <property type="match status" value="1"/>
</dbReference>
<evidence type="ECO:0000256" key="2">
    <source>
        <dbReference type="ARBA" id="ARBA00012705"/>
    </source>
</evidence>
<dbReference type="InterPro" id="IPR020617">
    <property type="entry name" value="Thiolase_C"/>
</dbReference>
<dbReference type="Gene3D" id="3.40.47.10">
    <property type="match status" value="2"/>
</dbReference>
<evidence type="ECO:0000313" key="10">
    <source>
        <dbReference type="Proteomes" id="UP001207626"/>
    </source>
</evidence>
<evidence type="ECO:0000256" key="4">
    <source>
        <dbReference type="ARBA" id="ARBA00023315"/>
    </source>
</evidence>
<evidence type="ECO:0000259" key="7">
    <source>
        <dbReference type="Pfam" id="PF00108"/>
    </source>
</evidence>
<evidence type="ECO:0000256" key="1">
    <source>
        <dbReference type="ARBA" id="ARBA00010982"/>
    </source>
</evidence>
<evidence type="ECO:0000256" key="6">
    <source>
        <dbReference type="RuleBase" id="RU003557"/>
    </source>
</evidence>
<dbReference type="Proteomes" id="UP001207626">
    <property type="component" value="Unassembled WGS sequence"/>
</dbReference>
<reference evidence="9 10" key="1">
    <citation type="submission" date="2022-05" db="EMBL/GenBank/DDBJ databases">
        <title>Genome Sequencing of Bee-Associated Microbes.</title>
        <authorList>
            <person name="Dunlap C."/>
        </authorList>
    </citation>
    <scope>NUCLEOTIDE SEQUENCE [LARGE SCALE GENOMIC DNA]</scope>
    <source>
        <strain evidence="9 10">NRRL NRS-1438</strain>
    </source>
</reference>
<feature type="domain" description="Thiolase C-terminal" evidence="8">
    <location>
        <begin position="272"/>
        <end position="391"/>
    </location>
</feature>
<dbReference type="InterPro" id="IPR020615">
    <property type="entry name" value="Thiolase_acyl_enz_int_AS"/>
</dbReference>
<evidence type="ECO:0000256" key="3">
    <source>
        <dbReference type="ARBA" id="ARBA00022679"/>
    </source>
</evidence>
<dbReference type="InterPro" id="IPR020616">
    <property type="entry name" value="Thiolase_N"/>
</dbReference>
<dbReference type="PANTHER" id="PTHR18919:SF107">
    <property type="entry name" value="ACETYL-COA ACETYLTRANSFERASE, CYTOSOLIC"/>
    <property type="match status" value="1"/>
</dbReference>
<gene>
    <name evidence="9" type="ORF">M5X09_28485</name>
</gene>
<dbReference type="EMBL" id="JAMDLW010000081">
    <property type="protein sequence ID" value="MCY9523536.1"/>
    <property type="molecule type" value="Genomic_DNA"/>
</dbReference>
<dbReference type="RefSeq" id="WP_268601820.1">
    <property type="nucleotide sequence ID" value="NZ_JAMDLV010000056.1"/>
</dbReference>
<dbReference type="PROSITE" id="PS00098">
    <property type="entry name" value="THIOLASE_1"/>
    <property type="match status" value="1"/>
</dbReference>
<accession>A0ABT4E1Q3</accession>
<dbReference type="Pfam" id="PF00108">
    <property type="entry name" value="Thiolase_N"/>
    <property type="match status" value="1"/>
</dbReference>
<dbReference type="NCBIfam" id="TIGR01930">
    <property type="entry name" value="AcCoA-C-Actrans"/>
    <property type="match status" value="1"/>
</dbReference>
<keyword evidence="4 6" id="KW-0012">Acyltransferase</keyword>